<dbReference type="Gene3D" id="2.60.40.1180">
    <property type="entry name" value="Golgi alpha-mannosidase II"/>
    <property type="match status" value="1"/>
</dbReference>
<evidence type="ECO:0000256" key="9">
    <source>
        <dbReference type="SAM" id="SignalP"/>
    </source>
</evidence>
<evidence type="ECO:0000259" key="10">
    <source>
        <dbReference type="SMART" id="SM00813"/>
    </source>
</evidence>
<evidence type="ECO:0000256" key="6">
    <source>
        <dbReference type="ARBA" id="ARBA00022801"/>
    </source>
</evidence>
<dbReference type="Gene3D" id="3.20.20.80">
    <property type="entry name" value="Glycosidases"/>
    <property type="match status" value="1"/>
</dbReference>
<keyword evidence="6 11" id="KW-0378">Hydrolase</keyword>
<keyword evidence="5 9" id="KW-0732">Signal</keyword>
<organism evidence="11 12">
    <name type="scientific">Testicularia cyperi</name>
    <dbReference type="NCBI Taxonomy" id="1882483"/>
    <lineage>
        <taxon>Eukaryota</taxon>
        <taxon>Fungi</taxon>
        <taxon>Dikarya</taxon>
        <taxon>Basidiomycota</taxon>
        <taxon>Ustilaginomycotina</taxon>
        <taxon>Ustilaginomycetes</taxon>
        <taxon>Ustilaginales</taxon>
        <taxon>Anthracoideaceae</taxon>
        <taxon>Testicularia</taxon>
    </lineage>
</organism>
<dbReference type="InterPro" id="IPR010720">
    <property type="entry name" value="Alpha-L-AF_C"/>
</dbReference>
<dbReference type="InterPro" id="IPR017853">
    <property type="entry name" value="GH"/>
</dbReference>
<dbReference type="InterPro" id="IPR051563">
    <property type="entry name" value="Glycosyl_Hydrolase_51"/>
</dbReference>
<dbReference type="InterPro" id="IPR013780">
    <property type="entry name" value="Glyco_hydro_b"/>
</dbReference>
<dbReference type="AlphaFoldDB" id="A0A317XKN5"/>
<dbReference type="PANTHER" id="PTHR31776:SF0">
    <property type="entry name" value="ALPHA-L-ARABINOFURANOSIDASE 1"/>
    <property type="match status" value="1"/>
</dbReference>
<keyword evidence="12" id="KW-1185">Reference proteome</keyword>
<evidence type="ECO:0000256" key="8">
    <source>
        <dbReference type="SAM" id="MobiDB-lite"/>
    </source>
</evidence>
<dbReference type="UniPathway" id="UPA00667"/>
<proteinExistence type="inferred from homology"/>
<comment type="pathway">
    <text evidence="2">Glycan metabolism; L-arabinan degradation.</text>
</comment>
<comment type="catalytic activity">
    <reaction evidence="1">
        <text>Hydrolysis of terminal non-reducing alpha-L-arabinofuranoside residues in alpha-L-arabinosides.</text>
        <dbReference type="EC" id="3.2.1.55"/>
    </reaction>
</comment>
<dbReference type="InterPro" id="IPR055235">
    <property type="entry name" value="ASD1_cat"/>
</dbReference>
<dbReference type="Pfam" id="PF22848">
    <property type="entry name" value="ASD1_dom"/>
    <property type="match status" value="1"/>
</dbReference>
<feature type="chain" id="PRO_5016278578" description="non-reducing end alpha-L-arabinofuranosidase" evidence="9">
    <location>
        <begin position="23"/>
        <end position="696"/>
    </location>
</feature>
<evidence type="ECO:0000256" key="1">
    <source>
        <dbReference type="ARBA" id="ARBA00001462"/>
    </source>
</evidence>
<dbReference type="Pfam" id="PF06964">
    <property type="entry name" value="Alpha-L-AF_C"/>
    <property type="match status" value="1"/>
</dbReference>
<evidence type="ECO:0000256" key="2">
    <source>
        <dbReference type="ARBA" id="ARBA00004834"/>
    </source>
</evidence>
<dbReference type="SUPFAM" id="SSF51445">
    <property type="entry name" value="(Trans)glycosidases"/>
    <property type="match status" value="1"/>
</dbReference>
<gene>
    <name evidence="11" type="ORF">BCV70DRAFT_34449</name>
</gene>
<evidence type="ECO:0000313" key="12">
    <source>
        <dbReference type="Proteomes" id="UP000246740"/>
    </source>
</evidence>
<dbReference type="EMBL" id="KZ819198">
    <property type="protein sequence ID" value="PWY98611.1"/>
    <property type="molecule type" value="Genomic_DNA"/>
</dbReference>
<feature type="signal peptide" evidence="9">
    <location>
        <begin position="1"/>
        <end position="22"/>
    </location>
</feature>
<dbReference type="SMART" id="SM00813">
    <property type="entry name" value="Alpha-L-AF_C"/>
    <property type="match status" value="1"/>
</dbReference>
<dbReference type="PANTHER" id="PTHR31776">
    <property type="entry name" value="ALPHA-L-ARABINOFURANOSIDASE 1"/>
    <property type="match status" value="1"/>
</dbReference>
<evidence type="ECO:0000256" key="7">
    <source>
        <dbReference type="ARBA" id="ARBA00023180"/>
    </source>
</evidence>
<dbReference type="GO" id="GO:0031222">
    <property type="term" value="P:arabinan catabolic process"/>
    <property type="evidence" value="ECO:0007669"/>
    <property type="project" value="UniProtKB-UniPathway"/>
</dbReference>
<comment type="similarity">
    <text evidence="3">Belongs to the glycosyl hydrolase 51 family.</text>
</comment>
<protein>
    <recommendedName>
        <fullName evidence="4">non-reducing end alpha-L-arabinofuranosidase</fullName>
        <ecNumber evidence="4">3.2.1.55</ecNumber>
    </recommendedName>
</protein>
<dbReference type="STRING" id="1882483.A0A317XKN5"/>
<feature type="domain" description="Alpha-L-arabinofuranosidase C-terminal" evidence="10">
    <location>
        <begin position="454"/>
        <end position="645"/>
    </location>
</feature>
<dbReference type="GO" id="GO:0046373">
    <property type="term" value="P:L-arabinose metabolic process"/>
    <property type="evidence" value="ECO:0007669"/>
    <property type="project" value="InterPro"/>
</dbReference>
<dbReference type="GO" id="GO:0046556">
    <property type="term" value="F:alpha-L-arabinofuranosidase activity"/>
    <property type="evidence" value="ECO:0007669"/>
    <property type="project" value="UniProtKB-EC"/>
</dbReference>
<reference evidence="11 12" key="1">
    <citation type="journal article" date="2018" name="Mol. Biol. Evol.">
        <title>Broad Genomic Sampling Reveals a Smut Pathogenic Ancestry of the Fungal Clade Ustilaginomycotina.</title>
        <authorList>
            <person name="Kijpornyongpan T."/>
            <person name="Mondo S.J."/>
            <person name="Barry K."/>
            <person name="Sandor L."/>
            <person name="Lee J."/>
            <person name="Lipzen A."/>
            <person name="Pangilinan J."/>
            <person name="LaButti K."/>
            <person name="Hainaut M."/>
            <person name="Henrissat B."/>
            <person name="Grigoriev I.V."/>
            <person name="Spatafora J.W."/>
            <person name="Aime M.C."/>
        </authorList>
    </citation>
    <scope>NUCLEOTIDE SEQUENCE [LARGE SCALE GENOMIC DNA]</scope>
    <source>
        <strain evidence="11 12">MCA 3645</strain>
    </source>
</reference>
<feature type="region of interest" description="Disordered" evidence="8">
    <location>
        <begin position="660"/>
        <end position="696"/>
    </location>
</feature>
<evidence type="ECO:0000256" key="4">
    <source>
        <dbReference type="ARBA" id="ARBA00012670"/>
    </source>
</evidence>
<evidence type="ECO:0000256" key="3">
    <source>
        <dbReference type="ARBA" id="ARBA00007186"/>
    </source>
</evidence>
<dbReference type="EC" id="3.2.1.55" evidence="4"/>
<accession>A0A317XKN5</accession>
<dbReference type="OrthoDB" id="406864at2759"/>
<evidence type="ECO:0000256" key="5">
    <source>
        <dbReference type="ARBA" id="ARBA00022729"/>
    </source>
</evidence>
<dbReference type="InParanoid" id="A0A317XKN5"/>
<name>A0A317XKN5_9BASI</name>
<sequence length="696" mass="73693">MKMYTSLAWLVPLLAVAYRAQAASPPSGGLGAGSGGSISITVDPSSAKRVTFGAGLLLETGINAGVDGGLYPEMLANSDFAQAKAGSVPGWSTVGSGVKLTATQDAGRNVVSVSGSGSGSGSETCGVVNQGMYGKLKYDAYDHRLLISIRGGSGTSGEKKFKAGLYDKTTSKPLMEQEFTVELGADWTRAIVWLTAQQGSAASHEEAAVFMLQSVDGCAGSGFELRTVSLYDRIWRHMPVSYQLGQALYDLHPAYVRVASGNDLEGGASSFFNWKDSIGPLELRKGRPSAWGGRWETNGFGLVEMLEFVEAIGSEPLLGLYAGYSFGKVATQDEMARYVQLALDELHFCLDTSGNWASLRAKQGREHPFALKYVEVGNEDFMTAAKSSYPWRYKMMADAISKEFPQLEIIATTEVQGAKAVDVHAYGNAANFVAMYPEPNLGSSAKGTEIWVMEYAARDQQTSTLGMSLSEGVALLGMEMNGDVYRASGYSNLLQNLDAGKPDGWPNMMVFDQTNVALSTSYYVMQGFGLHRIGTSFKATASVDPHQSQVYHSIGASLVGDSVYVKLINLGAAQKTVTVNLGGSAAAATSAGGSGGSKIWQIKGPTSSAANSINDATILPITDGLESTMKTDHGRSITATLPPFSFTVLTVPASSAGYTRDSAAKATDGAQPVGQTKPDKKAAGTHRRRHLGLDQH</sequence>
<dbReference type="Proteomes" id="UP000246740">
    <property type="component" value="Unassembled WGS sequence"/>
</dbReference>
<evidence type="ECO:0000313" key="11">
    <source>
        <dbReference type="EMBL" id="PWY98611.1"/>
    </source>
</evidence>
<keyword evidence="7" id="KW-0325">Glycoprotein</keyword>